<evidence type="ECO:0000313" key="9">
    <source>
        <dbReference type="EMBL" id="KAK9309201.1"/>
    </source>
</evidence>
<dbReference type="GO" id="GO:0008049">
    <property type="term" value="P:male courtship behavior"/>
    <property type="evidence" value="ECO:0007669"/>
    <property type="project" value="TreeGrafter"/>
</dbReference>
<feature type="transmembrane region" description="Helical" evidence="8">
    <location>
        <begin position="31"/>
        <end position="52"/>
    </location>
</feature>
<evidence type="ECO:0000313" key="10">
    <source>
        <dbReference type="Proteomes" id="UP001432146"/>
    </source>
</evidence>
<comment type="subcellular location">
    <subcellularLocation>
        <location evidence="1 8">Cell membrane</location>
        <topology evidence="1 8">Multi-pass membrane protein</topology>
    </subcellularLocation>
</comment>
<evidence type="ECO:0000256" key="8">
    <source>
        <dbReference type="RuleBase" id="RU363108"/>
    </source>
</evidence>
<dbReference type="PANTHER" id="PTHR21143:SF133">
    <property type="entry name" value="GUSTATORY AND PHEROMONE RECEPTOR 32A-RELATED"/>
    <property type="match status" value="1"/>
</dbReference>
<keyword evidence="6 8" id="KW-0675">Receptor</keyword>
<comment type="caution">
    <text evidence="9">The sequence shown here is derived from an EMBL/GenBank/DDBJ whole genome shotgun (WGS) entry which is preliminary data.</text>
</comment>
<dbReference type="Pfam" id="PF08395">
    <property type="entry name" value="7tm_7"/>
    <property type="match status" value="1"/>
</dbReference>
<keyword evidence="10" id="KW-1185">Reference proteome</keyword>
<feature type="transmembrane region" description="Helical" evidence="8">
    <location>
        <begin position="400"/>
        <end position="418"/>
    </location>
</feature>
<dbReference type="GO" id="GO:0007635">
    <property type="term" value="P:chemosensory behavior"/>
    <property type="evidence" value="ECO:0007669"/>
    <property type="project" value="TreeGrafter"/>
</dbReference>
<dbReference type="PANTHER" id="PTHR21143">
    <property type="entry name" value="INVERTEBRATE GUSTATORY RECEPTOR"/>
    <property type="match status" value="1"/>
</dbReference>
<protein>
    <recommendedName>
        <fullName evidence="8">Gustatory receptor</fullName>
    </recommendedName>
</protein>
<dbReference type="GO" id="GO:0050909">
    <property type="term" value="P:sensory perception of taste"/>
    <property type="evidence" value="ECO:0007669"/>
    <property type="project" value="InterPro"/>
</dbReference>
<feature type="transmembrane region" description="Helical" evidence="8">
    <location>
        <begin position="72"/>
        <end position="91"/>
    </location>
</feature>
<evidence type="ECO:0000256" key="3">
    <source>
        <dbReference type="ARBA" id="ARBA00022692"/>
    </source>
</evidence>
<keyword evidence="5 8" id="KW-0472">Membrane</keyword>
<dbReference type="GO" id="GO:0030424">
    <property type="term" value="C:axon"/>
    <property type="evidence" value="ECO:0007669"/>
    <property type="project" value="TreeGrafter"/>
</dbReference>
<sequence>MDSYGATARIITTLNHVAALRNFIDPRKNQLKFVCSWTWNIFLILMVAVVQLRVELYLLERMPLNIEHVAYIFQYVTHAFGYTSTVIIGLYQSKNALRLMEQIDRVDENLKNLGLEIDHRRLSRHVKIVGSFWLLNAIIILGIFIAWAVRTIPLSCSSTFTYIYITNAQSIVLYDYNTAIFWLGSRFKMMNQLLKTLLPDDDERNTMESNEEIIFKPSSNFRNRLETDCSVIARSSEVSQTSSVNDTSNFKKGSPTDGKLYLLQQIRSLHLQVCSVSKLVNQMFNVQILIYTFTTLVYISISTYWIYMEIQRKTDVVEKLDLVLIFLLDGIVGSLKIAVMSYDCEYAMGQASKIIDLIHSCTLYQESAELKDETLQFLWQISYTQLEDTNSVRYILNYGFVRDCLYFVLTYLVIMIQLSQNLTKNDQMNGTIF</sequence>
<dbReference type="Proteomes" id="UP001432146">
    <property type="component" value="Unassembled WGS sequence"/>
</dbReference>
<reference evidence="9 10" key="1">
    <citation type="submission" date="2024-05" db="EMBL/GenBank/DDBJ databases">
        <title>The nuclear and mitochondrial genome assemblies of Tetragonisca angustula (Apidae: Meliponini), a tiny yet remarkable pollinator in the Neotropics.</title>
        <authorList>
            <person name="Ferrari R."/>
            <person name="Ricardo P.C."/>
            <person name="Dias F.C."/>
            <person name="Araujo N.S."/>
            <person name="Soares D.O."/>
            <person name="Zhou Q.-S."/>
            <person name="Zhu C.-D."/>
            <person name="Coutinho L."/>
            <person name="Airas M.C."/>
            <person name="Batista T.M."/>
        </authorList>
    </citation>
    <scope>NUCLEOTIDE SEQUENCE [LARGE SCALE GENOMIC DNA]</scope>
    <source>
        <strain evidence="9">ASF017062</strain>
        <tissue evidence="9">Abdomen</tissue>
    </source>
</reference>
<keyword evidence="4 8" id="KW-1133">Transmembrane helix</keyword>
<dbReference type="EMBL" id="JAWNGG020000014">
    <property type="protein sequence ID" value="KAK9309201.1"/>
    <property type="molecule type" value="Genomic_DNA"/>
</dbReference>
<dbReference type="GO" id="GO:0005886">
    <property type="term" value="C:plasma membrane"/>
    <property type="evidence" value="ECO:0007669"/>
    <property type="project" value="UniProtKB-SubCell"/>
</dbReference>
<comment type="function">
    <text evidence="8">Gustatory receptor which mediates acceptance or avoidance behavior, depending on its substrates.</text>
</comment>
<dbReference type="AlphaFoldDB" id="A0AAW1AGY3"/>
<name>A0AAW1AGY3_9HYME</name>
<dbReference type="GO" id="GO:0043025">
    <property type="term" value="C:neuronal cell body"/>
    <property type="evidence" value="ECO:0007669"/>
    <property type="project" value="TreeGrafter"/>
</dbReference>
<dbReference type="GO" id="GO:0030425">
    <property type="term" value="C:dendrite"/>
    <property type="evidence" value="ECO:0007669"/>
    <property type="project" value="TreeGrafter"/>
</dbReference>
<evidence type="ECO:0000256" key="6">
    <source>
        <dbReference type="ARBA" id="ARBA00023170"/>
    </source>
</evidence>
<comment type="similarity">
    <text evidence="8">Belongs to the insect chemoreceptor superfamily. Gustatory receptor (GR) family.</text>
</comment>
<dbReference type="InterPro" id="IPR013604">
    <property type="entry name" value="7TM_chemorcpt"/>
</dbReference>
<gene>
    <name evidence="9" type="ORF">QLX08_001143</name>
</gene>
<evidence type="ECO:0000256" key="4">
    <source>
        <dbReference type="ARBA" id="ARBA00022989"/>
    </source>
</evidence>
<feature type="transmembrane region" description="Helical" evidence="8">
    <location>
        <begin position="161"/>
        <end position="183"/>
    </location>
</feature>
<organism evidence="9 10">
    <name type="scientific">Tetragonisca angustula</name>
    <dbReference type="NCBI Taxonomy" id="166442"/>
    <lineage>
        <taxon>Eukaryota</taxon>
        <taxon>Metazoa</taxon>
        <taxon>Ecdysozoa</taxon>
        <taxon>Arthropoda</taxon>
        <taxon>Hexapoda</taxon>
        <taxon>Insecta</taxon>
        <taxon>Pterygota</taxon>
        <taxon>Neoptera</taxon>
        <taxon>Endopterygota</taxon>
        <taxon>Hymenoptera</taxon>
        <taxon>Apocrita</taxon>
        <taxon>Aculeata</taxon>
        <taxon>Apoidea</taxon>
        <taxon>Anthophila</taxon>
        <taxon>Apidae</taxon>
        <taxon>Tetragonisca</taxon>
    </lineage>
</organism>
<feature type="transmembrane region" description="Helical" evidence="8">
    <location>
        <begin position="128"/>
        <end position="149"/>
    </location>
</feature>
<feature type="transmembrane region" description="Helical" evidence="8">
    <location>
        <begin position="320"/>
        <end position="339"/>
    </location>
</feature>
<keyword evidence="3 8" id="KW-0812">Transmembrane</keyword>
<dbReference type="GO" id="GO:0007165">
    <property type="term" value="P:signal transduction"/>
    <property type="evidence" value="ECO:0007669"/>
    <property type="project" value="UniProtKB-KW"/>
</dbReference>
<proteinExistence type="inferred from homology"/>
<evidence type="ECO:0000256" key="2">
    <source>
        <dbReference type="ARBA" id="ARBA00022475"/>
    </source>
</evidence>
<evidence type="ECO:0000256" key="1">
    <source>
        <dbReference type="ARBA" id="ARBA00004651"/>
    </source>
</evidence>
<evidence type="ECO:0000256" key="7">
    <source>
        <dbReference type="ARBA" id="ARBA00023224"/>
    </source>
</evidence>
<feature type="transmembrane region" description="Helical" evidence="8">
    <location>
        <begin position="288"/>
        <end position="308"/>
    </location>
</feature>
<keyword evidence="2 8" id="KW-1003">Cell membrane</keyword>
<evidence type="ECO:0000256" key="5">
    <source>
        <dbReference type="ARBA" id="ARBA00023136"/>
    </source>
</evidence>
<accession>A0AAW1AGY3</accession>
<keyword evidence="7 8" id="KW-0807">Transducer</keyword>